<dbReference type="VEuPathDB" id="VectorBase:MDOA010446"/>
<dbReference type="eggNOG" id="ENOG502T80X">
    <property type="taxonomic scope" value="Eukaryota"/>
</dbReference>
<feature type="region of interest" description="Disordered" evidence="1">
    <location>
        <begin position="1265"/>
        <end position="1285"/>
    </location>
</feature>
<feature type="compositionally biased region" description="Pro residues" evidence="1">
    <location>
        <begin position="543"/>
        <end position="553"/>
    </location>
</feature>
<feature type="region of interest" description="Disordered" evidence="1">
    <location>
        <begin position="1424"/>
        <end position="1457"/>
    </location>
</feature>
<sequence length="2407" mass="272739">MSNSPSTATMTTNTNSSSSPSAASPPSMLATKRRNMKFSRMYPFVANTYREIRKYLSSINSDMNSEILIRIVNKFKRGCSDIFDAVLEDPELSKMLAATIVRVLDLLKDMSKRCNDLEEFHHRVCELIAFYISCELRANLECQDEDNLLDNRIVYVIRRHLAQEDENETLHNILRTLIYIPRLSIPNDTMCAIFEEFIPLKTPPEPKQLPDKLYMLYIIIFYRWMKMQSDESDQQLIINFAATFMKPQVSLCTNPLYSQHLPKYTRHSQATRTILNQMIYYKDLRNACIIDNAFKVTGTIVDLCDNDDDEEEVDNVKLAVQEFSSLDIMDFVQLFAAVQLELAKTSTTASKVKHEEQIIVDSVDLTVAENELDSEDQLRTLFEKQDKWLDKMKTITRQYLSIKEKQQLQQQQKTKENSSSIISLDSDSGEEYKLDGKQKTRSNNLQADNKDLFDDNYPETVTPLDHNSESCENEETHIITKSIPSFVAADNNSLRTYVAKKNGSSSLSSADESCSRSIHKRTSAANKLVQRRNSIHITATSKSPPPSSPPPLPANAESEDESTSDDVEYYSNLFYSSSPQRNMNSRGPGVPFDRLNSTFGSGGRVVFSQAMPARNGSSLSRNDETNLSTKSEPHRTKKVHFDSSPMGPTASYSKQKSMNNHIPHAQTNTNDDEDDDGEYFVPFWQRSSFQCSSSRLNSLNMSPAMARQQQQDHRTGPNSLYGNIFERRPSISNRMSGIGSHAYSTMPFNFTTGKRTLPPSRLATEGHRCKKRLNRLKLRRSTISDHAEFNRYLAAQIQNESTNPPRQHLAEDNTWDEGSYQRFLRNEISDHLDVASTGTFNGAWYDDKLTNHYGVGVKSHEEMLELERQRNIMYNEILQKQRRKLELKALEKMKEKQRRKQEKQQKREQFQMEQSETMKQLERMNLRGNVTDFEEEKEETEPSKHKQTRSVETSNKFISKGQLKEFPPAMPSSPKRGLFNITAKPDNEVQHEPELQTMKANKPTFVVPESPTKSAVNSYLHSTSENEKESSDLDQVPLAQRKTRNRKPTKSLSPEKVANKRPTTNTRSTRQRRHTLCNANNNDLDQTTDSEFEAKRRPVRERRKTITCQPALKRRTRNSEQTTDSEMDAKQTTSLRHSARLAQSLTKCPKQSDSDSVADVQGFSDSIKMSAPTETGLKRKTKKSSNATKKKPIVKDLVENAVLQTDKIVEQISPQMSEENIVAVIAQRLSSPDTTTILNNPIETTEHEEILETLEDMLAKEQATKTQEPESITKNDNHNNPQMGASDMHSVIENTVINEIQREMDGQKSPEKDDPQKTQWNIRKNTILNFEDSPENTIDNNDRRSDQYNSPLIISKVQSYASVQDFELSLERPQTSAANKVIVTENIVLRPQLSNETESSPSLNMPMNDLILNLNDIPLLPMDTTNGITSGEDNQNTTKEKEYLSQSTENSSGQEMDSLENNEKLGVSLPYDSITKPCHVLLKRLEIDEYINAKHNLEDKEYPPPAEQAQCEEQQKTNNGNDTNPETLYHPSHKSNLLLEQFNNANRATTWSPTELVDPNAVDDSEDENHYYHRKDNYILEEDRSTTWSPTVMVDTVPAPNDDSHGNKMLKSCLSTGKSQNGISKTLTFNSMVEVISVSPCSSESYMTSLDSNSSLLQRTGVLTNDSHVQRNQCISPIDSFLEANTSSSNILDSNGETNNLEKSPQDDTTSGKYVPVNDSNSNQLSPANSSPGYPTPSLECQRPVGQEHEVETSKQMAMEYHRHVGQEIEIQTSNRMTNSNETNSNEIPSNNSPIPVYLFSHEEMIQFTSADSLYVSSSCAPVNPADKNNLPTNPMMSPSEQEVSSSQDRTPINDTRKTGQDKADSSGVLQNNQVDTTNNLPELNPAPTLDSYIASSTIDIAALAVKDKEKLKSPINSKKSKELNPKEISQKPISADVVANDKNHAKESKFKIPKIKRDFNERSHLAITLKEAVKSPTSKVVRNPFVTRSTSSNGDEKTKLETTTNMNLGSKPSEENPSLTRRTENNQKRERSGTSSDTEQKKVKSDTSSDNELKRPKRKFAEDTSKSDDEASKRERSATPSDSELKRPRRKVAEDSMKSDEKKPERGHCTTSSEQNKLHTNRKTSKRERSATPSDNELKRPKRKTTEDDAIIKSDDDKKLLHTNVKANKRDRSATPSDNELKRSKRKIEEETQKSNDKTQKPEKSDTPSDDDLKRSNALTSEDKPKDKSSLVSKTSHKIDENKCKDSKSKTTKTEQTRSKERNKNSEQKISKTKKSAKNEKPSSSLSANEASKKFESALALPTINTENHKMATELTTIPSLSFYTKTEKKESNKNNEEKVKHSKSFRSEHKNTTKKSHPKQSSIQHDTENEKTILTERELRTASPLLLHTSVVEADGRVRKKHKTK</sequence>
<feature type="region of interest" description="Disordered" evidence="1">
    <location>
        <begin position="609"/>
        <end position="674"/>
    </location>
</feature>
<feature type="region of interest" description="Disordered" evidence="1">
    <location>
        <begin position="1972"/>
        <end position="2293"/>
    </location>
</feature>
<dbReference type="GeneID" id="101901079"/>
<feature type="region of interest" description="Disordered" evidence="1">
    <location>
        <begin position="1"/>
        <end position="28"/>
    </location>
</feature>
<feature type="compositionally biased region" description="Polar residues" evidence="1">
    <location>
        <begin position="1689"/>
        <end position="1733"/>
    </location>
</feature>
<feature type="compositionally biased region" description="Low complexity" evidence="1">
    <location>
        <begin position="409"/>
        <end position="426"/>
    </location>
</feature>
<feature type="compositionally biased region" description="Basic and acidic residues" evidence="1">
    <location>
        <begin position="2137"/>
        <end position="2161"/>
    </location>
</feature>
<feature type="region of interest" description="Disordered" evidence="1">
    <location>
        <begin position="1170"/>
        <end position="1189"/>
    </location>
</feature>
<feature type="compositionally biased region" description="Polar residues" evidence="1">
    <location>
        <begin position="2315"/>
        <end position="2326"/>
    </location>
</feature>
<feature type="region of interest" description="Disordered" evidence="1">
    <location>
        <begin position="537"/>
        <end position="565"/>
    </location>
</feature>
<evidence type="ECO:0000313" key="3">
    <source>
        <dbReference type="RefSeq" id="XP_011291661.2"/>
    </source>
</evidence>
<feature type="compositionally biased region" description="Polar residues" evidence="1">
    <location>
        <begin position="1868"/>
        <end position="1882"/>
    </location>
</feature>
<feature type="compositionally biased region" description="Polar residues" evidence="1">
    <location>
        <begin position="650"/>
        <end position="669"/>
    </location>
</feature>
<feature type="region of interest" description="Disordered" evidence="1">
    <location>
        <begin position="992"/>
        <end position="1138"/>
    </location>
</feature>
<feature type="compositionally biased region" description="Basic and acidic residues" evidence="1">
    <location>
        <begin position="2238"/>
        <end position="2271"/>
    </location>
</feature>
<feature type="region of interest" description="Disordered" evidence="1">
    <location>
        <begin position="1499"/>
        <end position="1527"/>
    </location>
</feature>
<feature type="region of interest" description="Disordered" evidence="1">
    <location>
        <begin position="1689"/>
        <end position="1754"/>
    </location>
</feature>
<accession>A0A9J7D4J3</accession>
<evidence type="ECO:0000256" key="1">
    <source>
        <dbReference type="SAM" id="MobiDB-lite"/>
    </source>
</evidence>
<gene>
    <name evidence="3" type="primary">LOC101901079</name>
</gene>
<feature type="compositionally biased region" description="Basic residues" evidence="1">
    <location>
        <begin position="1178"/>
        <end position="1189"/>
    </location>
</feature>
<feature type="region of interest" description="Disordered" evidence="1">
    <location>
        <begin position="893"/>
        <end position="980"/>
    </location>
</feature>
<feature type="compositionally biased region" description="Basic and acidic residues" evidence="1">
    <location>
        <begin position="2169"/>
        <end position="2230"/>
    </location>
</feature>
<feature type="compositionally biased region" description="Basic and acidic residues" evidence="1">
    <location>
        <begin position="1855"/>
        <end position="1865"/>
    </location>
</feature>
<protein>
    <submittedName>
        <fullName evidence="3">Uncharacterized protein LOC101901079</fullName>
    </submittedName>
</protein>
<feature type="compositionally biased region" description="Polar residues" evidence="1">
    <location>
        <begin position="615"/>
        <end position="630"/>
    </location>
</feature>
<feature type="compositionally biased region" description="Basic and acidic residues" evidence="1">
    <location>
        <begin position="2022"/>
        <end position="2109"/>
    </location>
</feature>
<feature type="region of interest" description="Disordered" evidence="1">
    <location>
        <begin position="2306"/>
        <end position="2373"/>
    </location>
</feature>
<feature type="compositionally biased region" description="Polar residues" evidence="1">
    <location>
        <begin position="1976"/>
        <end position="1994"/>
    </location>
</feature>
<feature type="compositionally biased region" description="Polar residues" evidence="1">
    <location>
        <begin position="1444"/>
        <end position="1455"/>
    </location>
</feature>
<reference evidence="3" key="1">
    <citation type="submission" date="2025-08" db="UniProtKB">
        <authorList>
            <consortium name="RefSeq"/>
        </authorList>
    </citation>
    <scope>IDENTIFICATION</scope>
    <source>
        <strain evidence="3">Aabys</strain>
        <tissue evidence="3">Whole body</tissue>
    </source>
</reference>
<proteinExistence type="predicted"/>
<dbReference type="RefSeq" id="XP_011291661.2">
    <property type="nucleotide sequence ID" value="XM_011293359.3"/>
</dbReference>
<feature type="compositionally biased region" description="Basic and acidic residues" evidence="1">
    <location>
        <begin position="1265"/>
        <end position="1277"/>
    </location>
</feature>
<organism evidence="2 3">
    <name type="scientific">Musca domestica</name>
    <name type="common">House fly</name>
    <dbReference type="NCBI Taxonomy" id="7370"/>
    <lineage>
        <taxon>Eukaryota</taxon>
        <taxon>Metazoa</taxon>
        <taxon>Ecdysozoa</taxon>
        <taxon>Arthropoda</taxon>
        <taxon>Hexapoda</taxon>
        <taxon>Insecta</taxon>
        <taxon>Pterygota</taxon>
        <taxon>Neoptera</taxon>
        <taxon>Endopterygota</taxon>
        <taxon>Diptera</taxon>
        <taxon>Brachycera</taxon>
        <taxon>Muscomorpha</taxon>
        <taxon>Muscoidea</taxon>
        <taxon>Muscidae</taxon>
        <taxon>Musca</taxon>
    </lineage>
</organism>
<name>A0A9J7D4J3_MUSDO</name>
<feature type="region of interest" description="Disordered" evidence="1">
    <location>
        <begin position="1826"/>
        <end position="1889"/>
    </location>
</feature>
<feature type="compositionally biased region" description="Polar residues" evidence="1">
    <location>
        <begin position="1424"/>
        <end position="1437"/>
    </location>
</feature>
<feature type="compositionally biased region" description="Polar residues" evidence="1">
    <location>
        <begin position="1011"/>
        <end position="1023"/>
    </location>
</feature>
<keyword evidence="2" id="KW-1185">Reference proteome</keyword>
<dbReference type="VEuPathDB" id="VectorBase:MDOMA2_013109"/>
<feature type="compositionally biased region" description="Polar residues" evidence="1">
    <location>
        <begin position="1119"/>
        <end position="1138"/>
    </location>
</feature>
<feature type="compositionally biased region" description="Polar residues" evidence="1">
    <location>
        <begin position="1830"/>
        <end position="1854"/>
    </location>
</feature>
<evidence type="ECO:0000313" key="2">
    <source>
        <dbReference type="Proteomes" id="UP001652621"/>
    </source>
</evidence>
<feature type="compositionally biased region" description="Polar residues" evidence="1">
    <location>
        <begin position="2002"/>
        <end position="2021"/>
    </location>
</feature>
<feature type="compositionally biased region" description="Basic and acidic residues" evidence="1">
    <location>
        <begin position="2327"/>
        <end position="2353"/>
    </location>
</feature>
<dbReference type="OrthoDB" id="7673806at2759"/>
<dbReference type="Proteomes" id="UP001652621">
    <property type="component" value="Unplaced"/>
</dbReference>
<feature type="compositionally biased region" description="Polar residues" evidence="1">
    <location>
        <begin position="1516"/>
        <end position="1526"/>
    </location>
</feature>
<feature type="region of interest" description="Disordered" evidence="1">
    <location>
        <begin position="409"/>
        <end position="471"/>
    </location>
</feature>